<reference evidence="5" key="1">
    <citation type="journal article" date="2017" name="J. Phycol.">
        <title>Analysis of chloroplast genomes and a supermatrix inform reclassification of the Rhodomelaceae (Rhodophyta).</title>
        <authorList>
            <person name="Diaz-Tapia P."/>
            <person name="Maggs C.A."/>
            <person name="West J.A."/>
            <person name="Verbruggen H."/>
        </authorList>
    </citation>
    <scope>NUCLEOTIDE SEQUENCE</scope>
    <source>
        <strain evidence="5">PD1020</strain>
    </source>
</reference>
<comment type="subcellular location">
    <subcellularLocation>
        <location evidence="1">Plastid</location>
    </subcellularLocation>
</comment>
<dbReference type="GO" id="GO:0009536">
    <property type="term" value="C:plastid"/>
    <property type="evidence" value="ECO:0007669"/>
    <property type="project" value="UniProtKB-SubCell"/>
</dbReference>
<organism evidence="5">
    <name type="scientific">Spyridia filamentosa</name>
    <name type="common">Red alga</name>
    <name type="synonym">Fucus filamentosus</name>
    <dbReference type="NCBI Taxonomy" id="196632"/>
    <lineage>
        <taxon>Eukaryota</taxon>
        <taxon>Rhodophyta</taxon>
        <taxon>Florideophyceae</taxon>
        <taxon>Rhodymeniophycidae</taxon>
        <taxon>Ceramiales</taxon>
        <taxon>Spyridiaceae</taxon>
        <taxon>Spyridia</taxon>
    </lineage>
</organism>
<dbReference type="EMBL" id="MF101441">
    <property type="protein sequence ID" value="ARW66124.1"/>
    <property type="molecule type" value="Genomic_DNA"/>
</dbReference>
<keyword evidence="5" id="KW-0150">Chloroplast</keyword>
<keyword evidence="4 5" id="KW-0934">Plastid</keyword>
<evidence type="ECO:0000256" key="4">
    <source>
        <dbReference type="ARBA" id="ARBA00022640"/>
    </source>
</evidence>
<geneLocation type="chloroplast" evidence="5"/>
<evidence type="ECO:0000256" key="2">
    <source>
        <dbReference type="ARBA" id="ARBA00009068"/>
    </source>
</evidence>
<dbReference type="Pfam" id="PF06868">
    <property type="entry name" value="DUF1257"/>
    <property type="match status" value="1"/>
</dbReference>
<dbReference type="GeneID" id="33359218"/>
<dbReference type="InterPro" id="IPR009666">
    <property type="entry name" value="Uncharacterised_Ycf35"/>
</dbReference>
<name>A0A1Z1MK45_SPYFI</name>
<sequence length="125" mass="14302">MSHFSKIKTSIYNLKTLKKTLEDLGFLCDFNQNCIRNSNFCESVNFVAINSHQTLGFYWNGLEYDLVADAELWPANTSINSFLEKLKQHYAINTIVDKSTNDGFSLVRAQSDIDGSVKLLIQKWN</sequence>
<proteinExistence type="inferred from homology"/>
<accession>A0A1Z1MK45</accession>
<gene>
    <name evidence="5" type="primary">ycf35</name>
</gene>
<comment type="similarity">
    <text evidence="2">Belongs to the ycf35 family.</text>
</comment>
<evidence type="ECO:0000256" key="1">
    <source>
        <dbReference type="ARBA" id="ARBA00004474"/>
    </source>
</evidence>
<protein>
    <recommendedName>
        <fullName evidence="3">Uncharacterized protein ycf35</fullName>
    </recommendedName>
</protein>
<dbReference type="AlphaFoldDB" id="A0A1Z1MK45"/>
<evidence type="ECO:0000313" key="5">
    <source>
        <dbReference type="EMBL" id="ARW66124.1"/>
    </source>
</evidence>
<evidence type="ECO:0000256" key="3">
    <source>
        <dbReference type="ARBA" id="ARBA00021585"/>
    </source>
</evidence>
<dbReference type="PANTHER" id="PTHR39638:SF2">
    <property type="entry name" value="YCF35"/>
    <property type="match status" value="1"/>
</dbReference>
<dbReference type="RefSeq" id="YP_009396938.1">
    <property type="nucleotide sequence ID" value="NC_035285.1"/>
</dbReference>
<dbReference type="PANTHER" id="PTHR39638">
    <property type="entry name" value="YCF35"/>
    <property type="match status" value="1"/>
</dbReference>